<dbReference type="PANTHER" id="PTHR30055">
    <property type="entry name" value="HTH-TYPE TRANSCRIPTIONAL REGULATOR RUTR"/>
    <property type="match status" value="1"/>
</dbReference>
<keyword evidence="1" id="KW-0678">Repressor</keyword>
<feature type="domain" description="HTH tetR-type" evidence="6">
    <location>
        <begin position="11"/>
        <end position="71"/>
    </location>
</feature>
<dbReference type="Proteomes" id="UP000521868">
    <property type="component" value="Unassembled WGS sequence"/>
</dbReference>
<dbReference type="EMBL" id="VTOX01000003">
    <property type="protein sequence ID" value="NKE66514.1"/>
    <property type="molecule type" value="Genomic_DNA"/>
</dbReference>
<accession>A0A7X6DG28</accession>
<protein>
    <submittedName>
        <fullName evidence="7">TetR/AcrR family transcriptional regulator</fullName>
    </submittedName>
</protein>
<proteinExistence type="predicted"/>
<dbReference type="AlphaFoldDB" id="A0A7X6DG28"/>
<dbReference type="InterPro" id="IPR050109">
    <property type="entry name" value="HTH-type_TetR-like_transc_reg"/>
</dbReference>
<evidence type="ECO:0000256" key="3">
    <source>
        <dbReference type="ARBA" id="ARBA00023125"/>
    </source>
</evidence>
<comment type="caution">
    <text evidence="7">The sequence shown here is derived from an EMBL/GenBank/DDBJ whole genome shotgun (WGS) entry which is preliminary data.</text>
</comment>
<dbReference type="GO" id="GO:0000976">
    <property type="term" value="F:transcription cis-regulatory region binding"/>
    <property type="evidence" value="ECO:0007669"/>
    <property type="project" value="TreeGrafter"/>
</dbReference>
<evidence type="ECO:0000256" key="4">
    <source>
        <dbReference type="ARBA" id="ARBA00023163"/>
    </source>
</evidence>
<keyword evidence="8" id="KW-1185">Reference proteome</keyword>
<evidence type="ECO:0000256" key="2">
    <source>
        <dbReference type="ARBA" id="ARBA00023015"/>
    </source>
</evidence>
<dbReference type="SUPFAM" id="SSF46689">
    <property type="entry name" value="Homeodomain-like"/>
    <property type="match status" value="1"/>
</dbReference>
<evidence type="ECO:0000256" key="1">
    <source>
        <dbReference type="ARBA" id="ARBA00022491"/>
    </source>
</evidence>
<evidence type="ECO:0000313" key="7">
    <source>
        <dbReference type="EMBL" id="NKE66514.1"/>
    </source>
</evidence>
<dbReference type="Pfam" id="PF16925">
    <property type="entry name" value="TetR_C_13"/>
    <property type="match status" value="1"/>
</dbReference>
<dbReference type="InterPro" id="IPR009057">
    <property type="entry name" value="Homeodomain-like_sf"/>
</dbReference>
<dbReference type="InterPro" id="IPR023772">
    <property type="entry name" value="DNA-bd_HTH_TetR-type_CS"/>
</dbReference>
<evidence type="ECO:0000313" key="8">
    <source>
        <dbReference type="Proteomes" id="UP000521868"/>
    </source>
</evidence>
<dbReference type="PRINTS" id="PR00455">
    <property type="entry name" value="HTHTETR"/>
</dbReference>
<dbReference type="RefSeq" id="WP_168107615.1">
    <property type="nucleotide sequence ID" value="NZ_VTOX01000003.1"/>
</dbReference>
<keyword evidence="4" id="KW-0804">Transcription</keyword>
<name>A0A7X6DG28_9BURK</name>
<dbReference type="PROSITE" id="PS50977">
    <property type="entry name" value="HTH_TETR_2"/>
    <property type="match status" value="1"/>
</dbReference>
<dbReference type="Gene3D" id="1.10.357.10">
    <property type="entry name" value="Tetracycline Repressor, domain 2"/>
    <property type="match status" value="1"/>
</dbReference>
<dbReference type="InterPro" id="IPR036271">
    <property type="entry name" value="Tet_transcr_reg_TetR-rel_C_sf"/>
</dbReference>
<organism evidence="7 8">
    <name type="scientific">Ramlibacter lithotrophicus</name>
    <dbReference type="NCBI Taxonomy" id="2606681"/>
    <lineage>
        <taxon>Bacteria</taxon>
        <taxon>Pseudomonadati</taxon>
        <taxon>Pseudomonadota</taxon>
        <taxon>Betaproteobacteria</taxon>
        <taxon>Burkholderiales</taxon>
        <taxon>Comamonadaceae</taxon>
        <taxon>Ramlibacter</taxon>
    </lineage>
</organism>
<feature type="DNA-binding region" description="H-T-H motif" evidence="5">
    <location>
        <begin position="34"/>
        <end position="53"/>
    </location>
</feature>
<keyword evidence="3 5" id="KW-0238">DNA-binding</keyword>
<reference evidence="7 8" key="1">
    <citation type="journal article" date="2020" name="Nature">
        <title>Bacterial chemolithoautotrophy via manganese oxidation.</title>
        <authorList>
            <person name="Yu H."/>
            <person name="Leadbetter J.R."/>
        </authorList>
    </citation>
    <scope>NUCLEOTIDE SEQUENCE [LARGE SCALE GENOMIC DNA]</scope>
    <source>
        <strain evidence="7 8">RBP-1</strain>
    </source>
</reference>
<dbReference type="InterPro" id="IPR011075">
    <property type="entry name" value="TetR_C"/>
</dbReference>
<dbReference type="PANTHER" id="PTHR30055:SF234">
    <property type="entry name" value="HTH-TYPE TRANSCRIPTIONAL REGULATOR BETI"/>
    <property type="match status" value="1"/>
</dbReference>
<keyword evidence="2" id="KW-0805">Transcription regulation</keyword>
<sequence>MSTAPARLPTEERQAEIVTAALELAKETSPGLITTSDIAAGVGVSQGALFKHFPTKDAIWLAAMGWVRGQLLARLEKAADQAASPMDALAGMFKAHVGFVASHPGVPRFIFHELQRAADSPVKQEVRKLLQAYRKLLRRQLDAAVARGQVSPKVDLEAAATLFVGVVQGLVMQSMLSGNAAAIKGQADAVFAIYRRGIEELA</sequence>
<evidence type="ECO:0000259" key="6">
    <source>
        <dbReference type="PROSITE" id="PS50977"/>
    </source>
</evidence>
<dbReference type="SUPFAM" id="SSF48498">
    <property type="entry name" value="Tetracyclin repressor-like, C-terminal domain"/>
    <property type="match status" value="1"/>
</dbReference>
<dbReference type="GO" id="GO:0003700">
    <property type="term" value="F:DNA-binding transcription factor activity"/>
    <property type="evidence" value="ECO:0007669"/>
    <property type="project" value="TreeGrafter"/>
</dbReference>
<gene>
    <name evidence="7" type="ORF">RAMLITH_11835</name>
</gene>
<evidence type="ECO:0000256" key="5">
    <source>
        <dbReference type="PROSITE-ProRule" id="PRU00335"/>
    </source>
</evidence>
<dbReference type="PROSITE" id="PS01081">
    <property type="entry name" value="HTH_TETR_1"/>
    <property type="match status" value="1"/>
</dbReference>
<dbReference type="InterPro" id="IPR001647">
    <property type="entry name" value="HTH_TetR"/>
</dbReference>
<dbReference type="Pfam" id="PF00440">
    <property type="entry name" value="TetR_N"/>
    <property type="match status" value="1"/>
</dbReference>